<dbReference type="InterPro" id="IPR022380">
    <property type="entry name" value="Glu-Q_tRNA(Asp)_Synthase"/>
</dbReference>
<dbReference type="Pfam" id="PF00749">
    <property type="entry name" value="tRNA-synt_1c"/>
    <property type="match status" value="1"/>
</dbReference>
<evidence type="ECO:0000256" key="6">
    <source>
        <dbReference type="ARBA" id="ARBA00023146"/>
    </source>
</evidence>
<evidence type="ECO:0000256" key="4">
    <source>
        <dbReference type="ARBA" id="ARBA00022833"/>
    </source>
</evidence>
<keyword evidence="2 7" id="KW-0479">Metal-binding</keyword>
<feature type="domain" description="Glutamyl/glutaminyl-tRNA synthetase class Ib catalytic" evidence="9">
    <location>
        <begin position="8"/>
        <end position="238"/>
    </location>
</feature>
<dbReference type="PANTHER" id="PTHR43311:SF1">
    <property type="entry name" value="GLUTAMYL-Q TRNA(ASP) SYNTHETASE"/>
    <property type="match status" value="1"/>
</dbReference>
<feature type="binding site" evidence="7">
    <location>
        <position position="44"/>
    </location>
    <ligand>
        <name>L-glutamate</name>
        <dbReference type="ChEBI" id="CHEBI:29985"/>
    </ligand>
</feature>
<comment type="similarity">
    <text evidence="7">Belongs to the class-I aminoacyl-tRNA synthetase family. GluQ subfamily.</text>
</comment>
<dbReference type="EMBL" id="JACJKX010000026">
    <property type="protein sequence ID" value="MBM6929395.1"/>
    <property type="molecule type" value="Genomic_DNA"/>
</dbReference>
<proteinExistence type="inferred from homology"/>
<feature type="binding site" evidence="7">
    <location>
        <position position="102"/>
    </location>
    <ligand>
        <name>Zn(2+)</name>
        <dbReference type="ChEBI" id="CHEBI:29105"/>
    </ligand>
</feature>
<dbReference type="NCBIfam" id="TIGR03838">
    <property type="entry name" value="queuosine_YadB"/>
    <property type="match status" value="1"/>
</dbReference>
<organism evidence="10 11">
    <name type="scientific">Parasutterella secunda</name>
    <dbReference type="NCBI Taxonomy" id="626947"/>
    <lineage>
        <taxon>Bacteria</taxon>
        <taxon>Pseudomonadati</taxon>
        <taxon>Pseudomonadota</taxon>
        <taxon>Betaproteobacteria</taxon>
        <taxon>Burkholderiales</taxon>
        <taxon>Sutterellaceae</taxon>
        <taxon>Parasutterella</taxon>
    </lineage>
</organism>
<feature type="binding site" evidence="7">
    <location>
        <position position="177"/>
    </location>
    <ligand>
        <name>L-glutamate</name>
        <dbReference type="ChEBI" id="CHEBI:29985"/>
    </ligand>
</feature>
<dbReference type="PRINTS" id="PR00987">
    <property type="entry name" value="TRNASYNTHGLU"/>
</dbReference>
<comment type="cofactor">
    <cofactor evidence="7">
        <name>Zn(2+)</name>
        <dbReference type="ChEBI" id="CHEBI:29105"/>
    </cofactor>
    <text evidence="7">Binds 1 zinc ion per subunit.</text>
</comment>
<protein>
    <recommendedName>
        <fullName evidence="7">Glutamyl-Q tRNA(Asp) synthetase</fullName>
        <shortName evidence="7">Glu-Q-RSs</shortName>
        <ecNumber evidence="7">6.1.1.-</ecNumber>
    </recommendedName>
</protein>
<reference evidence="10 11" key="1">
    <citation type="journal article" date="2021" name="Sci. Rep.">
        <title>The distribution of antibiotic resistance genes in chicken gut microbiota commensals.</title>
        <authorList>
            <person name="Juricova H."/>
            <person name="Matiasovicova J."/>
            <person name="Kubasova T."/>
            <person name="Cejkova D."/>
            <person name="Rychlik I."/>
        </authorList>
    </citation>
    <scope>NUCLEOTIDE SEQUENCE [LARGE SCALE GENOMIC DNA]</scope>
    <source>
        <strain evidence="10 11">An562</strain>
    </source>
</reference>
<dbReference type="NCBIfam" id="NF004314">
    <property type="entry name" value="PRK05710.1-3"/>
    <property type="match status" value="1"/>
</dbReference>
<name>A0ABS2GU69_9BURK</name>
<feature type="binding site" evidence="7">
    <location>
        <position position="236"/>
    </location>
    <ligand>
        <name>ATP</name>
        <dbReference type="ChEBI" id="CHEBI:30616"/>
    </ligand>
</feature>
<sequence length="297" mass="33650">MTEQYIGRFAPSPTGLLHAGSLVAALASFIDAKAHNGLWLIRIEDVDTTRCKTEFSQGILSVLDELQMKSDEPIIFQSERQDRYTEVLNQLIASHRVYGCSCSRHSIEEANRQSGAPLHRYPGNCRGGTAKPIRSWRFLTDSNPISFVDRWCGPYSQNVEEAVGDFVLKRSDGLFAYQLAVIVDDHDSGITDIVRGADLIDNTPRQIAVYRALGWKEPRYMHIPLVLNDRHEKLSKQGGARPLSSDLLLELQHAWMHLGFPAINAKNFEDFYGKAVVMWRNRFVSSTFQKQVHKYPS</sequence>
<dbReference type="Proteomes" id="UP000777002">
    <property type="component" value="Unassembled WGS sequence"/>
</dbReference>
<feature type="binding site" evidence="7">
    <location>
        <position position="100"/>
    </location>
    <ligand>
        <name>Zn(2+)</name>
        <dbReference type="ChEBI" id="CHEBI:29105"/>
    </ligand>
</feature>
<dbReference type="InterPro" id="IPR000924">
    <property type="entry name" value="Glu/Gln-tRNA-synth"/>
</dbReference>
<feature type="binding site" evidence="7">
    <location>
        <position position="195"/>
    </location>
    <ligand>
        <name>L-glutamate</name>
        <dbReference type="ChEBI" id="CHEBI:29985"/>
    </ligand>
</feature>
<dbReference type="PANTHER" id="PTHR43311">
    <property type="entry name" value="GLUTAMATE--TRNA LIGASE"/>
    <property type="match status" value="1"/>
</dbReference>
<feature type="binding site" evidence="7">
    <location>
        <begin position="8"/>
        <end position="12"/>
    </location>
    <ligand>
        <name>L-glutamate</name>
        <dbReference type="ChEBI" id="CHEBI:29985"/>
    </ligand>
</feature>
<gene>
    <name evidence="7 10" type="primary">gluQ</name>
    <name evidence="10" type="ORF">H5985_08980</name>
</gene>
<keyword evidence="3 7" id="KW-0547">Nucleotide-binding</keyword>
<evidence type="ECO:0000256" key="5">
    <source>
        <dbReference type="ARBA" id="ARBA00022840"/>
    </source>
</evidence>
<dbReference type="EC" id="6.1.1.-" evidence="7"/>
<accession>A0ABS2GU69</accession>
<feature type="binding site" evidence="7">
    <location>
        <position position="121"/>
    </location>
    <ligand>
        <name>Zn(2+)</name>
        <dbReference type="ChEBI" id="CHEBI:29105"/>
    </ligand>
</feature>
<evidence type="ECO:0000256" key="7">
    <source>
        <dbReference type="HAMAP-Rule" id="MF_01428"/>
    </source>
</evidence>
<dbReference type="Gene3D" id="3.40.50.620">
    <property type="entry name" value="HUPs"/>
    <property type="match status" value="1"/>
</dbReference>
<feature type="short sequence motif" description="'HIGH' region" evidence="7">
    <location>
        <begin position="11"/>
        <end position="21"/>
    </location>
</feature>
<keyword evidence="8" id="KW-0648">Protein biosynthesis</keyword>
<dbReference type="InterPro" id="IPR014729">
    <property type="entry name" value="Rossmann-like_a/b/a_fold"/>
</dbReference>
<comment type="function">
    <text evidence="7">Catalyzes the tRNA-independent activation of glutamate in presence of ATP and the subsequent transfer of glutamate onto a tRNA(Asp). Glutamate is transferred on the 2-amino-5-(4,5-dihydroxy-2-cyclopenten-1-yl) moiety of the queuosine in the wobble position of the QUC anticodon.</text>
</comment>
<feature type="binding site" evidence="7">
    <location>
        <position position="125"/>
    </location>
    <ligand>
        <name>Zn(2+)</name>
        <dbReference type="ChEBI" id="CHEBI:29105"/>
    </ligand>
</feature>
<dbReference type="SUPFAM" id="SSF52374">
    <property type="entry name" value="Nucleotidylyl transferase"/>
    <property type="match status" value="1"/>
</dbReference>
<keyword evidence="4 7" id="KW-0862">Zinc</keyword>
<keyword evidence="6 7" id="KW-0030">Aminoacyl-tRNA synthetase</keyword>
<evidence type="ECO:0000256" key="8">
    <source>
        <dbReference type="RuleBase" id="RU363037"/>
    </source>
</evidence>
<evidence type="ECO:0000256" key="1">
    <source>
        <dbReference type="ARBA" id="ARBA00022598"/>
    </source>
</evidence>
<dbReference type="InterPro" id="IPR049940">
    <property type="entry name" value="GluQ/Sye"/>
</dbReference>
<dbReference type="InterPro" id="IPR020058">
    <property type="entry name" value="Glu/Gln-tRNA-synth_Ib_cat-dom"/>
</dbReference>
<evidence type="ECO:0000259" key="9">
    <source>
        <dbReference type="Pfam" id="PF00749"/>
    </source>
</evidence>
<evidence type="ECO:0000256" key="2">
    <source>
        <dbReference type="ARBA" id="ARBA00022723"/>
    </source>
</evidence>
<feature type="short sequence motif" description="'KMSKS' region" evidence="7">
    <location>
        <begin position="233"/>
        <end position="237"/>
    </location>
</feature>
<evidence type="ECO:0000256" key="3">
    <source>
        <dbReference type="ARBA" id="ARBA00022741"/>
    </source>
</evidence>
<keyword evidence="1 7" id="KW-0436">Ligase</keyword>
<keyword evidence="5 7" id="KW-0067">ATP-binding</keyword>
<dbReference type="HAMAP" id="MF_01428">
    <property type="entry name" value="Glu_Q_tRNA_synth"/>
    <property type="match status" value="1"/>
</dbReference>
<keyword evidence="11" id="KW-1185">Reference proteome</keyword>
<comment type="caution">
    <text evidence="10">The sequence shown here is derived from an EMBL/GenBank/DDBJ whole genome shotgun (WGS) entry which is preliminary data.</text>
</comment>
<evidence type="ECO:0000313" key="10">
    <source>
        <dbReference type="EMBL" id="MBM6929395.1"/>
    </source>
</evidence>
<evidence type="ECO:0000313" key="11">
    <source>
        <dbReference type="Proteomes" id="UP000777002"/>
    </source>
</evidence>